<sequence>MKRIITLVWKNGLAYLLSLLTASLLFPLIFMLLEPNSTYTWWVILILSSLGMPTILWSVTLSILVFNLIVYKIKNQFANNRMYSVGLGISLGTALFLIYLGSFSKHNQTLIVQNFLLLSGIGALFGFYFYSLIRKDVFSLNNSRRTS</sequence>
<feature type="transmembrane region" description="Helical" evidence="1">
    <location>
        <begin position="12"/>
        <end position="33"/>
    </location>
</feature>
<dbReference type="Proteomes" id="UP001232063">
    <property type="component" value="Unassembled WGS sequence"/>
</dbReference>
<comment type="caution">
    <text evidence="2">The sequence shown here is derived from an EMBL/GenBank/DDBJ whole genome shotgun (WGS) entry which is preliminary data.</text>
</comment>
<evidence type="ECO:0000313" key="3">
    <source>
        <dbReference type="Proteomes" id="UP001232063"/>
    </source>
</evidence>
<organism evidence="2 3">
    <name type="scientific">Xanthocytophaga agilis</name>
    <dbReference type="NCBI Taxonomy" id="3048010"/>
    <lineage>
        <taxon>Bacteria</taxon>
        <taxon>Pseudomonadati</taxon>
        <taxon>Bacteroidota</taxon>
        <taxon>Cytophagia</taxon>
        <taxon>Cytophagales</taxon>
        <taxon>Rhodocytophagaceae</taxon>
        <taxon>Xanthocytophaga</taxon>
    </lineage>
</organism>
<dbReference type="EMBL" id="JASJOU010000008">
    <property type="protein sequence ID" value="MDJ1503562.1"/>
    <property type="molecule type" value="Genomic_DNA"/>
</dbReference>
<proteinExistence type="predicted"/>
<dbReference type="AlphaFoldDB" id="A0AAE3R8K2"/>
<feature type="transmembrane region" description="Helical" evidence="1">
    <location>
        <begin position="82"/>
        <end position="103"/>
    </location>
</feature>
<feature type="transmembrane region" description="Helical" evidence="1">
    <location>
        <begin position="39"/>
        <end position="70"/>
    </location>
</feature>
<evidence type="ECO:0000313" key="2">
    <source>
        <dbReference type="EMBL" id="MDJ1503562.1"/>
    </source>
</evidence>
<gene>
    <name evidence="2" type="ORF">QNI22_23040</name>
</gene>
<keyword evidence="1" id="KW-0812">Transmembrane</keyword>
<feature type="transmembrane region" description="Helical" evidence="1">
    <location>
        <begin position="115"/>
        <end position="133"/>
    </location>
</feature>
<keyword evidence="1" id="KW-1133">Transmembrane helix</keyword>
<keyword evidence="1" id="KW-0472">Membrane</keyword>
<name>A0AAE3R8K2_9BACT</name>
<dbReference type="RefSeq" id="WP_314514178.1">
    <property type="nucleotide sequence ID" value="NZ_JASJOU010000008.1"/>
</dbReference>
<reference evidence="2" key="1">
    <citation type="submission" date="2023-05" db="EMBL/GenBank/DDBJ databases">
        <authorList>
            <person name="Zhang X."/>
        </authorList>
    </citation>
    <scope>NUCLEOTIDE SEQUENCE</scope>
    <source>
        <strain evidence="2">BD1B2-1</strain>
    </source>
</reference>
<evidence type="ECO:0000256" key="1">
    <source>
        <dbReference type="SAM" id="Phobius"/>
    </source>
</evidence>
<protein>
    <submittedName>
        <fullName evidence="2">Uncharacterized protein</fullName>
    </submittedName>
</protein>
<keyword evidence="3" id="KW-1185">Reference proteome</keyword>
<accession>A0AAE3R8K2</accession>